<name>A0ABD6VI65_9GAMM</name>
<dbReference type="AlphaFoldDB" id="A0ABD6VI65"/>
<reference evidence="1 2" key="1">
    <citation type="submission" date="2017-01" db="EMBL/GenBank/DDBJ databases">
        <title>Comparative Genomics of 38 Pectobacterium strains comprising three species revealed the characteristics of Pectobacterium carotovorum.</title>
        <authorList>
            <person name="Xie H."/>
            <person name="Ma Y."/>
            <person name="Li X."/>
        </authorList>
    </citation>
    <scope>NUCLEOTIDE SEQUENCE [LARGE SCALE GENOMIC DNA]</scope>
    <source>
        <strain evidence="1 2">Q142</strain>
    </source>
</reference>
<proteinExistence type="predicted"/>
<sequence>MNSFEKGTITVEKAGNDLHGIRFHDFGKNAQPNGQYLFESFTPQTNRSGLALPEEWNAMTGIKQWQVAPGTTILRGRAAPQLEYGSQFTGGAEQIFVLQPWKYGSLL</sequence>
<dbReference type="EMBL" id="MTAO01000051">
    <property type="protein sequence ID" value="POE21343.1"/>
    <property type="molecule type" value="Genomic_DNA"/>
</dbReference>
<organism evidence="1 2">
    <name type="scientific">Pectobacterium odoriferum</name>
    <dbReference type="NCBI Taxonomy" id="78398"/>
    <lineage>
        <taxon>Bacteria</taxon>
        <taxon>Pseudomonadati</taxon>
        <taxon>Pseudomonadota</taxon>
        <taxon>Gammaproteobacteria</taxon>
        <taxon>Enterobacterales</taxon>
        <taxon>Pectobacteriaceae</taxon>
        <taxon>Pectobacterium</taxon>
    </lineage>
</organism>
<evidence type="ECO:0000313" key="2">
    <source>
        <dbReference type="Proteomes" id="UP000237274"/>
    </source>
</evidence>
<evidence type="ECO:0000313" key="1">
    <source>
        <dbReference type="EMBL" id="POE21343.1"/>
    </source>
</evidence>
<evidence type="ECO:0008006" key="3">
    <source>
        <dbReference type="Google" id="ProtNLM"/>
    </source>
</evidence>
<dbReference type="Proteomes" id="UP000237274">
    <property type="component" value="Unassembled WGS sequence"/>
</dbReference>
<comment type="caution">
    <text evidence="1">The sequence shown here is derived from an EMBL/GenBank/DDBJ whole genome shotgun (WGS) entry which is preliminary data.</text>
</comment>
<protein>
    <recommendedName>
        <fullName evidence="3">Single-stranded DNA-binding protein</fullName>
    </recommendedName>
</protein>
<accession>A0ABD6VI65</accession>
<gene>
    <name evidence="1" type="ORF">BV926_23115</name>
</gene>